<organism evidence="1">
    <name type="scientific">Zaria bat coronavirus</name>
    <dbReference type="NCBI Taxonomy" id="989337"/>
    <lineage>
        <taxon>Viruses</taxon>
        <taxon>Riboviria</taxon>
        <taxon>Orthornavirae</taxon>
        <taxon>Pisuviricota</taxon>
        <taxon>Pisoniviricetes</taxon>
        <taxon>Nidovirales</taxon>
        <taxon>Cornidovirineae</taxon>
        <taxon>Coronaviridae</taxon>
        <taxon>Orthocoronavirinae</taxon>
        <taxon>Betacoronavirus</taxon>
        <taxon>Hibecovirus</taxon>
    </lineage>
</organism>
<evidence type="ECO:0000313" key="1">
    <source>
        <dbReference type="EMBL" id="ADY17914.1"/>
    </source>
</evidence>
<protein>
    <submittedName>
        <fullName evidence="1">Putative ORF6 protein</fullName>
    </submittedName>
</protein>
<proteinExistence type="predicted"/>
<name>F1BYM3_9BETC</name>
<accession>F1BYM3</accession>
<dbReference type="EMBL" id="HQ166910">
    <property type="protein sequence ID" value="ADY17914.1"/>
    <property type="molecule type" value="Genomic_RNA"/>
</dbReference>
<reference evidence="1" key="2">
    <citation type="submission" date="2010-08" db="EMBL/GenBank/DDBJ databases">
        <authorList>
            <person name="Quan P.-L."/>
            <person name="Firth C."/>
            <person name="Street C."/>
            <person name="Henriquez J.A."/>
            <person name="Petrosov A."/>
            <person name="Tashmukhamedova A."/>
            <person name="Briese T."/>
            <person name="Lipkin W.I."/>
        </authorList>
    </citation>
    <scope>NUCLEOTIDE SEQUENCE</scope>
    <source>
        <strain evidence="1">ZBCoV</strain>
    </source>
</reference>
<sequence length="48" mass="5896">MVSLCMRATRLETIVCPTRAHQTIMMMFCYLYRKRSRTEWILTNYTQF</sequence>
<reference evidence="1" key="1">
    <citation type="journal article" date="2010" name="MBio">
        <title>Identification of a severe acute respiratory syndrome coronavirus-like virus in a leaf-nosed bat in Nigeria.</title>
        <authorList>
            <person name="Quan P.L."/>
            <person name="Firth C."/>
            <person name="Street C."/>
            <person name="Henriquez J.A."/>
            <person name="Petrosov A."/>
            <person name="Tashmukhamedova A."/>
            <person name="Hutchison S.K."/>
            <person name="Egholm M."/>
            <person name="Osinubi M.O."/>
            <person name="Niezgoda M."/>
            <person name="Ogunkoya A.B."/>
            <person name="Briese T."/>
            <person name="Rupprecht C.E."/>
            <person name="Lipkin W.I."/>
        </authorList>
    </citation>
    <scope>NUCLEOTIDE SEQUENCE</scope>
    <source>
        <strain evidence="1">ZBCoV</strain>
    </source>
</reference>